<protein>
    <submittedName>
        <fullName evidence="3">Transcription initiation protein</fullName>
    </submittedName>
</protein>
<dbReference type="AlphaFoldDB" id="A0A556ML42"/>
<dbReference type="PANTHER" id="PTHR35174:SF1">
    <property type="entry name" value="BLL0086 PROTEIN"/>
    <property type="match status" value="1"/>
</dbReference>
<dbReference type="Gene3D" id="3.30.70.1060">
    <property type="entry name" value="Dimeric alpha+beta barrel"/>
    <property type="match status" value="1"/>
</dbReference>
<dbReference type="EMBL" id="VLPK01000002">
    <property type="protein sequence ID" value="TSJ40568.1"/>
    <property type="molecule type" value="Genomic_DNA"/>
</dbReference>
<evidence type="ECO:0000256" key="1">
    <source>
        <dbReference type="ARBA" id="ARBA00007689"/>
    </source>
</evidence>
<comment type="similarity">
    <text evidence="1">Belongs to the YciI family.</text>
</comment>
<dbReference type="SUPFAM" id="SSF54909">
    <property type="entry name" value="Dimeric alpha+beta barrel"/>
    <property type="match status" value="1"/>
</dbReference>
<reference evidence="3 4" key="1">
    <citation type="submission" date="2019-07" db="EMBL/GenBank/DDBJ databases">
        <authorList>
            <person name="Huq M.A."/>
        </authorList>
    </citation>
    <scope>NUCLEOTIDE SEQUENCE [LARGE SCALE GENOMIC DNA]</scope>
    <source>
        <strain evidence="3 4">MAH-19</strain>
    </source>
</reference>
<dbReference type="Proteomes" id="UP000318733">
    <property type="component" value="Unassembled WGS sequence"/>
</dbReference>
<dbReference type="InterPro" id="IPR005545">
    <property type="entry name" value="YCII"/>
</dbReference>
<comment type="caution">
    <text evidence="3">The sequence shown here is derived from an EMBL/GenBank/DDBJ whole genome shotgun (WGS) entry which is preliminary data.</text>
</comment>
<evidence type="ECO:0000259" key="2">
    <source>
        <dbReference type="Pfam" id="PF03795"/>
    </source>
</evidence>
<dbReference type="InterPro" id="IPR011008">
    <property type="entry name" value="Dimeric_a/b-barrel"/>
</dbReference>
<proteinExistence type="inferred from homology"/>
<dbReference type="Pfam" id="PF03795">
    <property type="entry name" value="YCII"/>
    <property type="match status" value="1"/>
</dbReference>
<keyword evidence="4" id="KW-1185">Reference proteome</keyword>
<evidence type="ECO:0000313" key="4">
    <source>
        <dbReference type="Proteomes" id="UP000318733"/>
    </source>
</evidence>
<evidence type="ECO:0000313" key="3">
    <source>
        <dbReference type="EMBL" id="TSJ40568.1"/>
    </source>
</evidence>
<name>A0A556ML42_9SPHI</name>
<organism evidence="3 4">
    <name type="scientific">Mucilaginibacter corticis</name>
    <dbReference type="NCBI Taxonomy" id="2597670"/>
    <lineage>
        <taxon>Bacteria</taxon>
        <taxon>Pseudomonadati</taxon>
        <taxon>Bacteroidota</taxon>
        <taxon>Sphingobacteriia</taxon>
        <taxon>Sphingobacteriales</taxon>
        <taxon>Sphingobacteriaceae</taxon>
        <taxon>Mucilaginibacter</taxon>
    </lineage>
</organism>
<dbReference type="PANTHER" id="PTHR35174">
    <property type="entry name" value="BLL7171 PROTEIN-RELATED"/>
    <property type="match status" value="1"/>
</dbReference>
<sequence>MKEYMLIFRHQDGSKIASPEQMQLWMQQTMDWLGAIAAKGKFEGKGDGLIFDEAKVVHHNNVVTNGPFGEIKETLGGYVIVKADSVDEAVEFAKGSPVLQGEGNTVEVRLLAKGDGIH</sequence>
<accession>A0A556ML42</accession>
<dbReference type="RefSeq" id="WP_144248606.1">
    <property type="nucleotide sequence ID" value="NZ_VLPK01000002.1"/>
</dbReference>
<dbReference type="OrthoDB" id="7782105at2"/>
<feature type="domain" description="YCII-related" evidence="2">
    <location>
        <begin position="4"/>
        <end position="108"/>
    </location>
</feature>
<gene>
    <name evidence="3" type="ORF">FO440_12505</name>
</gene>